<comment type="caution">
    <text evidence="1">The sequence shown here is derived from an EMBL/GenBank/DDBJ whole genome shotgun (WGS) entry which is preliminary data.</text>
</comment>
<organism evidence="1">
    <name type="scientific">mine drainage metagenome</name>
    <dbReference type="NCBI Taxonomy" id="410659"/>
    <lineage>
        <taxon>unclassified sequences</taxon>
        <taxon>metagenomes</taxon>
        <taxon>ecological metagenomes</taxon>
    </lineage>
</organism>
<name>A0A1J5QQN0_9ZZZZ</name>
<protein>
    <submittedName>
        <fullName evidence="1">Uncharacterized protein</fullName>
    </submittedName>
</protein>
<reference evidence="1" key="1">
    <citation type="submission" date="2016-10" db="EMBL/GenBank/DDBJ databases">
        <title>Sequence of Gallionella enrichment culture.</title>
        <authorList>
            <person name="Poehlein A."/>
            <person name="Muehling M."/>
            <person name="Daniel R."/>
        </authorList>
    </citation>
    <scope>NUCLEOTIDE SEQUENCE</scope>
</reference>
<evidence type="ECO:0000313" key="1">
    <source>
        <dbReference type="EMBL" id="OIQ79779.1"/>
    </source>
</evidence>
<dbReference type="AlphaFoldDB" id="A0A1J5QQN0"/>
<sequence length="185" mass="20215">MRAAGCQTQHHITFGNGRAVDDSVLFHHADGKTCQVIFAGRIHTGHFRRFSAHQRAAGLFASGCDAADHLGGRAHFQFAAGEVVEKEQGFCALHQDIVDAHRHQVDADRVVLVELERQLELGADAVGTGYHDRIFEFLRHFEQRTETADAGQHLGAHGTAGIRLDVFDQRVASFDIHACVAVADG</sequence>
<gene>
    <name evidence="1" type="ORF">GALL_384690</name>
</gene>
<dbReference type="EMBL" id="MLJW01001160">
    <property type="protein sequence ID" value="OIQ79779.1"/>
    <property type="molecule type" value="Genomic_DNA"/>
</dbReference>
<accession>A0A1J5QQN0</accession>
<proteinExistence type="predicted"/>